<name>A0A1D9P7M8_9FLAO</name>
<dbReference type="InterPro" id="IPR029044">
    <property type="entry name" value="Nucleotide-diphossugar_trans"/>
</dbReference>
<dbReference type="KEGG" id="fcm:BIW12_03290"/>
<gene>
    <name evidence="2" type="ORF">BIW12_03290</name>
</gene>
<dbReference type="GO" id="GO:0000030">
    <property type="term" value="F:mannosyltransferase activity"/>
    <property type="evidence" value="ECO:0007669"/>
    <property type="project" value="TreeGrafter"/>
</dbReference>
<accession>A0A1D9P7M8</accession>
<dbReference type="GO" id="GO:0016020">
    <property type="term" value="C:membrane"/>
    <property type="evidence" value="ECO:0007669"/>
    <property type="project" value="GOC"/>
</dbReference>
<reference evidence="2 3" key="1">
    <citation type="submission" date="2016-10" db="EMBL/GenBank/DDBJ databases">
        <title>Complete Genome Sequence of Flavobacterium sp. PK15.</title>
        <authorList>
            <person name="Ekwe A."/>
            <person name="Kim S.B."/>
        </authorList>
    </citation>
    <scope>NUCLEOTIDE SEQUENCE [LARGE SCALE GENOMIC DNA]</scope>
    <source>
        <strain evidence="2 3">PK15</strain>
    </source>
</reference>
<keyword evidence="3" id="KW-1185">Reference proteome</keyword>
<proteinExistence type="predicted"/>
<dbReference type="InterPro" id="IPR051706">
    <property type="entry name" value="Glycosyltransferase_domain"/>
</dbReference>
<dbReference type="OrthoDB" id="9802987at2"/>
<dbReference type="AlphaFoldDB" id="A0A1D9P7M8"/>
<dbReference type="STRING" id="1306519.BIW12_03290"/>
<keyword evidence="1" id="KW-0808">Transferase</keyword>
<dbReference type="Gene3D" id="3.90.550.20">
    <property type="match status" value="1"/>
</dbReference>
<organism evidence="2 3">
    <name type="scientific">Flavobacterium commune</name>
    <dbReference type="NCBI Taxonomy" id="1306519"/>
    <lineage>
        <taxon>Bacteria</taxon>
        <taxon>Pseudomonadati</taxon>
        <taxon>Bacteroidota</taxon>
        <taxon>Flavobacteriia</taxon>
        <taxon>Flavobacteriales</taxon>
        <taxon>Flavobacteriaceae</taxon>
        <taxon>Flavobacterium</taxon>
    </lineage>
</organism>
<dbReference type="GO" id="GO:0051999">
    <property type="term" value="P:mannosyl-inositol phosphorylceramide biosynthetic process"/>
    <property type="evidence" value="ECO:0007669"/>
    <property type="project" value="TreeGrafter"/>
</dbReference>
<dbReference type="PANTHER" id="PTHR32385">
    <property type="entry name" value="MANNOSYL PHOSPHORYLINOSITOL CERAMIDE SYNTHASE"/>
    <property type="match status" value="1"/>
</dbReference>
<sequence length="241" mass="28109">MIPKIIHYFWFGVNAMPALAVTCIESWKKHLPDYEFKLWNEENFDVNVSPYCKQAYENKQYAFVSDYARFYVLAKHGGVYMDVDYEVVKPFDEIVLNNNVVMGLDEVGDLTAFMAARPKSDYILKMIDKYNSLQFINNDGSFNNATMNIWMEEVLSAYDFKKQNENQVLDSGIVLFKDDYFQAKSLLTGKFNVTENTYTIHHHTLTWVSTKTKIIKFIRMNVLIPVLGVSNYMKLVKYIKA</sequence>
<dbReference type="Proteomes" id="UP000178198">
    <property type="component" value="Chromosome"/>
</dbReference>
<dbReference type="Pfam" id="PF04488">
    <property type="entry name" value="Gly_transf_sug"/>
    <property type="match status" value="1"/>
</dbReference>
<evidence type="ECO:0000256" key="1">
    <source>
        <dbReference type="ARBA" id="ARBA00022679"/>
    </source>
</evidence>
<dbReference type="RefSeq" id="WP_071183801.1">
    <property type="nucleotide sequence ID" value="NZ_CP017774.1"/>
</dbReference>
<dbReference type="InterPro" id="IPR007577">
    <property type="entry name" value="GlycoTrfase_DXD_sugar-bd_CS"/>
</dbReference>
<dbReference type="SUPFAM" id="SSF53448">
    <property type="entry name" value="Nucleotide-diphospho-sugar transferases"/>
    <property type="match status" value="1"/>
</dbReference>
<evidence type="ECO:0008006" key="4">
    <source>
        <dbReference type="Google" id="ProtNLM"/>
    </source>
</evidence>
<protein>
    <recommendedName>
        <fullName evidence="4">Glycosyl transferase</fullName>
    </recommendedName>
</protein>
<evidence type="ECO:0000313" key="2">
    <source>
        <dbReference type="EMBL" id="AOZ98533.1"/>
    </source>
</evidence>
<evidence type="ECO:0000313" key="3">
    <source>
        <dbReference type="Proteomes" id="UP000178198"/>
    </source>
</evidence>
<dbReference type="EMBL" id="CP017774">
    <property type="protein sequence ID" value="AOZ98533.1"/>
    <property type="molecule type" value="Genomic_DNA"/>
</dbReference>
<dbReference type="PANTHER" id="PTHR32385:SF15">
    <property type="entry name" value="INOSITOL PHOSPHOCERAMIDE MANNOSYLTRANSFERASE 1"/>
    <property type="match status" value="1"/>
</dbReference>